<dbReference type="Proteomes" id="UP000019760">
    <property type="component" value="Unassembled WGS sequence"/>
</dbReference>
<comment type="caution">
    <text evidence="4">The sequence shown here is derived from an EMBL/GenBank/DDBJ whole genome shotgun (WGS) entry which is preliminary data.</text>
</comment>
<dbReference type="AlphaFoldDB" id="A0A023D6C2"/>
<evidence type="ECO:0000256" key="1">
    <source>
        <dbReference type="SAM" id="SignalP"/>
    </source>
</evidence>
<feature type="chain" id="PRO_5030001408" description="Quinoprotein dehydrogenase-associated SoxYZ-like carrier" evidence="1">
    <location>
        <begin position="23"/>
        <end position="265"/>
    </location>
</feature>
<dbReference type="InterPro" id="IPR032711">
    <property type="entry name" value="SoxY"/>
</dbReference>
<gene>
    <name evidence="4" type="ORF">Amme_075_005</name>
</gene>
<evidence type="ECO:0000313" key="5">
    <source>
        <dbReference type="Proteomes" id="UP000019760"/>
    </source>
</evidence>
<dbReference type="NCBIfam" id="TIGR04557">
    <property type="entry name" value="fuse_rel_SoxYZ"/>
    <property type="match status" value="1"/>
</dbReference>
<accession>A0A023D6C2</accession>
<feature type="domain" description="Ig-like SoxY" evidence="3">
    <location>
        <begin position="40"/>
        <end position="145"/>
    </location>
</feature>
<dbReference type="Pfam" id="PF13501">
    <property type="entry name" value="SoxY"/>
    <property type="match status" value="1"/>
</dbReference>
<keyword evidence="1" id="KW-0732">Signal</keyword>
<sequence>MKKYLFVSAMLCAAMMSASAHASDGTEPDRVQRWAALSHRIFGAAPLSPAGPAVTLDMPAQADDAAVVPLTLRIDPAIHAVGVDVIIDDNPSPVAAKIHFGPAADPTLIKLQVRIDGFTNVHAVARTADGRLLETSRFVKAAGGCSGPVGLGGDDPMLNIGAMKMRFDPVPQPDGAAEATLLIRHPNYNGMQFDPVTQGYKPARYIDKTNIQYDGRTVLSMETDISISSNPEISFLYRKVKDGAFDVRIADTRGGSWNHVFPADR</sequence>
<organism evidence="4 5">
    <name type="scientific">Acidomonas methanolica NBRC 104435</name>
    <dbReference type="NCBI Taxonomy" id="1231351"/>
    <lineage>
        <taxon>Bacteria</taxon>
        <taxon>Pseudomonadati</taxon>
        <taxon>Pseudomonadota</taxon>
        <taxon>Alphaproteobacteria</taxon>
        <taxon>Acetobacterales</taxon>
        <taxon>Acetobacteraceae</taxon>
        <taxon>Acidomonas</taxon>
    </lineage>
</organism>
<dbReference type="SUPFAM" id="SSF81296">
    <property type="entry name" value="E set domains"/>
    <property type="match status" value="1"/>
</dbReference>
<dbReference type="Gene3D" id="2.60.40.10">
    <property type="entry name" value="Immunoglobulins"/>
    <property type="match status" value="1"/>
</dbReference>
<feature type="signal peptide" evidence="1">
    <location>
        <begin position="1"/>
        <end position="22"/>
    </location>
</feature>
<dbReference type="Gene3D" id="2.60.40.2470">
    <property type="entry name" value="SoxY domain"/>
    <property type="match status" value="1"/>
</dbReference>
<dbReference type="RefSeq" id="WP_052512003.1">
    <property type="nucleotide sequence ID" value="NZ_BAND01000075.1"/>
</dbReference>
<dbReference type="EMBL" id="BAND01000075">
    <property type="protein sequence ID" value="GAJ29688.1"/>
    <property type="molecule type" value="Genomic_DNA"/>
</dbReference>
<name>A0A023D6C2_ACIMT</name>
<evidence type="ECO:0000259" key="2">
    <source>
        <dbReference type="Pfam" id="PF08770"/>
    </source>
</evidence>
<evidence type="ECO:0008006" key="6">
    <source>
        <dbReference type="Google" id="ProtNLM"/>
    </source>
</evidence>
<protein>
    <recommendedName>
        <fullName evidence="6">Quinoprotein dehydrogenase-associated SoxYZ-like carrier</fullName>
    </recommendedName>
</protein>
<reference evidence="4 5" key="2">
    <citation type="journal article" date="2014" name="FEMS Microbiol. Lett.">
        <title>Draft genomic DNA sequence of the facultatively methylotrophic bacterium Acidomonas methanolica type strain MB58.</title>
        <authorList>
            <person name="Higashiura N."/>
            <person name="Hadano H."/>
            <person name="Hirakawa H."/>
            <person name="Matsutani M."/>
            <person name="Takabe S."/>
            <person name="Matsushita K."/>
            <person name="Azuma Y."/>
        </authorList>
    </citation>
    <scope>NUCLEOTIDE SEQUENCE [LARGE SCALE GENOMIC DNA]</scope>
    <source>
        <strain evidence="4 5">MB58</strain>
    </source>
</reference>
<reference evidence="5" key="1">
    <citation type="journal article" date="2014" name="FEMS Microbiol. Lett.">
        <title>Draft Genomic DNA Sequence of the Facultatively Methylotrophic Bacterium Acidomonas methanolica type strain MB58.</title>
        <authorList>
            <person name="Higashiura N."/>
            <person name="Hadano H."/>
            <person name="Hirakawa H."/>
            <person name="Matsutani M."/>
            <person name="Takabe S."/>
            <person name="Matsushita K."/>
            <person name="Azuma Y."/>
        </authorList>
    </citation>
    <scope>NUCLEOTIDE SEQUENCE [LARGE SCALE GENOMIC DNA]</scope>
    <source>
        <strain evidence="5">MB58</strain>
    </source>
</reference>
<dbReference type="InterPro" id="IPR038162">
    <property type="entry name" value="SoxY_sf"/>
</dbReference>
<keyword evidence="5" id="KW-1185">Reference proteome</keyword>
<evidence type="ECO:0000259" key="3">
    <source>
        <dbReference type="Pfam" id="PF13501"/>
    </source>
</evidence>
<dbReference type="InterPro" id="IPR014756">
    <property type="entry name" value="Ig_E-set"/>
</dbReference>
<dbReference type="InterPro" id="IPR014880">
    <property type="entry name" value="SoxZ_dom"/>
</dbReference>
<evidence type="ECO:0000313" key="4">
    <source>
        <dbReference type="EMBL" id="GAJ29688.1"/>
    </source>
</evidence>
<feature type="domain" description="Sulphur oxidation protein SoxZ" evidence="2">
    <location>
        <begin position="172"/>
        <end position="259"/>
    </location>
</feature>
<proteinExistence type="predicted"/>
<dbReference type="Pfam" id="PF08770">
    <property type="entry name" value="SoxZ"/>
    <property type="match status" value="1"/>
</dbReference>
<dbReference type="InterPro" id="IPR013783">
    <property type="entry name" value="Ig-like_fold"/>
</dbReference>
<dbReference type="OrthoDB" id="8538315at2"/>
<dbReference type="InterPro" id="IPR030831">
    <property type="entry name" value="Fuse-rel_SoxYZ"/>
</dbReference>